<comment type="caution">
    <text evidence="5">The sequence shown here is derived from an EMBL/GenBank/DDBJ whole genome shotgun (WGS) entry which is preliminary data.</text>
</comment>
<feature type="compositionally biased region" description="Basic and acidic residues" evidence="3">
    <location>
        <begin position="618"/>
        <end position="634"/>
    </location>
</feature>
<accession>A0ABP7NZC1</accession>
<dbReference type="RefSeq" id="WP_345589164.1">
    <property type="nucleotide sequence ID" value="NZ_BAABCQ010000009.1"/>
</dbReference>
<evidence type="ECO:0000313" key="5">
    <source>
        <dbReference type="EMBL" id="GAA3957055.1"/>
    </source>
</evidence>
<sequence>MDNVRHMTREPADQDGPEQYDAERYVLGGCMHQPKQIPAIRGVLNRTDFALPAHELIWDVLGHLYDQGEPVNPISLRIELEKRKELRRAGDIGYVAQLGNYGGDPQYYAAEVRRRADLRAEADLGRRIVQQATAPEAEPGRAVTFIDDYLKRQSERAAGRSGDPADALLAELLDASSLDNMPALEPLVGDLLHLDSLARIIGPSGHMKSFVTIDIAGHVGTGMKWHGQYVRQGTVVYLVAEGARGIRKRVRAWEQHYGLKMDNVLFLPRPVQAMGPEWDTLTEAMRRLQPQMIVIDTQARVSVGVEENSNTEVGVVIERIEELRRATQACVLVVHHTGHIGEHGRGASSAKGALQSELHVSKKGDNAKNIVVTVKVGKQKDDEESGDIQFGLKVVTLDGEAKPDGRPVTSVVLESLDQRPPGEVKGTPEWLVTVLDRAQVSMKWGSPRVIKWCAEYGIQMRKDKIEEAVRIRKQRNSFDEVRNGTGDVNSGAPFGANPDTGDEQHHGVSDSPLNNLPPNLPRDLESHLPRDQGGSSGEFQQNPTSNLPPNPGGPPGDVPPRPPSPRPASKAGGGTEGDPDNQDTTGPLCTICDRPINPDWANRGYDTHLGCDPATGSHPDRPDHGHTHTERHTA</sequence>
<dbReference type="EMBL" id="BAABCQ010000009">
    <property type="protein sequence ID" value="GAA3957055.1"/>
    <property type="molecule type" value="Genomic_DNA"/>
</dbReference>
<dbReference type="Pfam" id="PF13481">
    <property type="entry name" value="AAA_25"/>
    <property type="match status" value="1"/>
</dbReference>
<proteinExistence type="predicted"/>
<feature type="region of interest" description="Disordered" evidence="3">
    <location>
        <begin position="478"/>
        <end position="634"/>
    </location>
</feature>
<dbReference type="InterPro" id="IPR036185">
    <property type="entry name" value="DNA_heli_DnaB-like_N_sf"/>
</dbReference>
<keyword evidence="6" id="KW-1185">Reference proteome</keyword>
<dbReference type="Proteomes" id="UP001500034">
    <property type="component" value="Unassembled WGS sequence"/>
</dbReference>
<dbReference type="InterPro" id="IPR007693">
    <property type="entry name" value="DNA_helicase_DnaB-like_N"/>
</dbReference>
<evidence type="ECO:0000256" key="2">
    <source>
        <dbReference type="ARBA" id="ARBA00023125"/>
    </source>
</evidence>
<gene>
    <name evidence="5" type="ORF">GCM10022384_07680</name>
</gene>
<dbReference type="Gene3D" id="1.10.860.10">
    <property type="entry name" value="DNAb Helicase, Chain A"/>
    <property type="match status" value="1"/>
</dbReference>
<dbReference type="Pfam" id="PF00772">
    <property type="entry name" value="DnaB"/>
    <property type="match status" value="1"/>
</dbReference>
<dbReference type="InterPro" id="IPR016136">
    <property type="entry name" value="DNA_helicase_N/primase_C"/>
</dbReference>
<dbReference type="InterPro" id="IPR027417">
    <property type="entry name" value="P-loop_NTPase"/>
</dbReference>
<keyword evidence="1" id="KW-0235">DNA replication</keyword>
<feature type="domain" description="DNA helicase DnaB-like N-terminal" evidence="4">
    <location>
        <begin position="17"/>
        <end position="112"/>
    </location>
</feature>
<dbReference type="SUPFAM" id="SSF52540">
    <property type="entry name" value="P-loop containing nucleoside triphosphate hydrolases"/>
    <property type="match status" value="1"/>
</dbReference>
<reference evidence="6" key="1">
    <citation type="journal article" date="2019" name="Int. J. Syst. Evol. Microbiol.">
        <title>The Global Catalogue of Microorganisms (GCM) 10K type strain sequencing project: providing services to taxonomists for standard genome sequencing and annotation.</title>
        <authorList>
            <consortium name="The Broad Institute Genomics Platform"/>
            <consortium name="The Broad Institute Genome Sequencing Center for Infectious Disease"/>
            <person name="Wu L."/>
            <person name="Ma J."/>
        </authorList>
    </citation>
    <scope>NUCLEOTIDE SEQUENCE [LARGE SCALE GENOMIC DNA]</scope>
    <source>
        <strain evidence="6">JCM 17027</strain>
    </source>
</reference>
<keyword evidence="2" id="KW-0238">DNA-binding</keyword>
<feature type="compositionally biased region" description="Pro residues" evidence="3">
    <location>
        <begin position="546"/>
        <end position="566"/>
    </location>
</feature>
<dbReference type="SUPFAM" id="SSF48024">
    <property type="entry name" value="N-terminal domain of DnaB helicase"/>
    <property type="match status" value="1"/>
</dbReference>
<evidence type="ECO:0000256" key="1">
    <source>
        <dbReference type="ARBA" id="ARBA00022705"/>
    </source>
</evidence>
<dbReference type="PANTHER" id="PTHR30153">
    <property type="entry name" value="REPLICATIVE DNA HELICASE DNAB"/>
    <property type="match status" value="1"/>
</dbReference>
<protein>
    <recommendedName>
        <fullName evidence="4">DNA helicase DnaB-like N-terminal domain-containing protein</fullName>
    </recommendedName>
</protein>
<name>A0ABP7NZC1_9ACTN</name>
<dbReference type="PANTHER" id="PTHR30153:SF2">
    <property type="entry name" value="REPLICATIVE DNA HELICASE"/>
    <property type="match status" value="1"/>
</dbReference>
<evidence type="ECO:0000259" key="4">
    <source>
        <dbReference type="Pfam" id="PF00772"/>
    </source>
</evidence>
<dbReference type="Gene3D" id="3.40.50.300">
    <property type="entry name" value="P-loop containing nucleotide triphosphate hydrolases"/>
    <property type="match status" value="1"/>
</dbReference>
<evidence type="ECO:0000256" key="3">
    <source>
        <dbReference type="SAM" id="MobiDB-lite"/>
    </source>
</evidence>
<organism evidence="5 6">
    <name type="scientific">Streptomyces marokkonensis</name>
    <dbReference type="NCBI Taxonomy" id="324855"/>
    <lineage>
        <taxon>Bacteria</taxon>
        <taxon>Bacillati</taxon>
        <taxon>Actinomycetota</taxon>
        <taxon>Actinomycetes</taxon>
        <taxon>Kitasatosporales</taxon>
        <taxon>Streptomycetaceae</taxon>
        <taxon>Streptomyces</taxon>
    </lineage>
</organism>
<evidence type="ECO:0000313" key="6">
    <source>
        <dbReference type="Proteomes" id="UP001500034"/>
    </source>
</evidence>